<dbReference type="GO" id="GO:0005829">
    <property type="term" value="C:cytosol"/>
    <property type="evidence" value="ECO:0007669"/>
    <property type="project" value="TreeGrafter"/>
</dbReference>
<dbReference type="FunFam" id="3.40.50.1260:FF:000003">
    <property type="entry name" value="Phosphoglycerate kinase"/>
    <property type="match status" value="1"/>
</dbReference>
<proteinExistence type="inferred from homology"/>
<evidence type="ECO:0000256" key="4">
    <source>
        <dbReference type="ARBA" id="ARBA00008982"/>
    </source>
</evidence>
<evidence type="ECO:0000256" key="9">
    <source>
        <dbReference type="ARBA" id="ARBA00022723"/>
    </source>
</evidence>
<dbReference type="InterPro" id="IPR036043">
    <property type="entry name" value="Phosphoglycerate_kinase_sf"/>
</dbReference>
<dbReference type="SUPFAM" id="SSF53748">
    <property type="entry name" value="Phosphoglycerate kinase"/>
    <property type="match status" value="1"/>
</dbReference>
<dbReference type="GO" id="GO:0043531">
    <property type="term" value="F:ADP binding"/>
    <property type="evidence" value="ECO:0007669"/>
    <property type="project" value="TreeGrafter"/>
</dbReference>
<keyword evidence="11 17" id="KW-0418">Kinase</keyword>
<dbReference type="HAMAP" id="MF_00145">
    <property type="entry name" value="Phosphoglyc_kinase"/>
    <property type="match status" value="1"/>
</dbReference>
<evidence type="ECO:0000256" key="1">
    <source>
        <dbReference type="ARBA" id="ARBA00000642"/>
    </source>
</evidence>
<comment type="catalytic activity">
    <reaction evidence="1 17">
        <text>(2R)-3-phosphoglycerate + ATP = (2R)-3-phospho-glyceroyl phosphate + ADP</text>
        <dbReference type="Rhea" id="RHEA:14801"/>
        <dbReference type="ChEBI" id="CHEBI:30616"/>
        <dbReference type="ChEBI" id="CHEBI:57604"/>
        <dbReference type="ChEBI" id="CHEBI:58272"/>
        <dbReference type="ChEBI" id="CHEBI:456216"/>
        <dbReference type="EC" id="2.7.2.3"/>
    </reaction>
</comment>
<dbReference type="CDD" id="cd00318">
    <property type="entry name" value="Phosphoglycerate_kinase"/>
    <property type="match status" value="1"/>
</dbReference>
<evidence type="ECO:0000256" key="10">
    <source>
        <dbReference type="ARBA" id="ARBA00022741"/>
    </source>
</evidence>
<feature type="binding site" evidence="15">
    <location>
        <position position="170"/>
    </location>
    <ligand>
        <name>(2R)-3-phosphoglycerate</name>
        <dbReference type="ChEBI" id="CHEBI:58272"/>
    </ligand>
</feature>
<feature type="binding site" evidence="15">
    <location>
        <begin position="64"/>
        <end position="67"/>
    </location>
    <ligand>
        <name>substrate</name>
    </ligand>
</feature>
<organism evidence="19 20">
    <name type="scientific">Euplotes crassus</name>
    <dbReference type="NCBI Taxonomy" id="5936"/>
    <lineage>
        <taxon>Eukaryota</taxon>
        <taxon>Sar</taxon>
        <taxon>Alveolata</taxon>
        <taxon>Ciliophora</taxon>
        <taxon>Intramacronucleata</taxon>
        <taxon>Spirotrichea</taxon>
        <taxon>Hypotrichia</taxon>
        <taxon>Euplotida</taxon>
        <taxon>Euplotidae</taxon>
        <taxon>Moneuplotes</taxon>
    </lineage>
</organism>
<dbReference type="AlphaFoldDB" id="A0AAD1USI3"/>
<keyword evidence="10" id="KW-0547">Nucleotide-binding</keyword>
<dbReference type="InterPro" id="IPR015911">
    <property type="entry name" value="Phosphoglycerate_kinase_CS"/>
</dbReference>
<evidence type="ECO:0000256" key="2">
    <source>
        <dbReference type="ARBA" id="ARBA00001946"/>
    </source>
</evidence>
<comment type="similarity">
    <text evidence="4 17">Belongs to the phosphoglycerate kinase family.</text>
</comment>
<dbReference type="PIRSF" id="PIRSF000724">
    <property type="entry name" value="Pgk"/>
    <property type="match status" value="1"/>
</dbReference>
<dbReference type="EC" id="2.7.2.3" evidence="6 17"/>
<comment type="pathway">
    <text evidence="3 17">Carbohydrate degradation; glycolysis; pyruvate from D-glyceraldehyde 3-phosphate: step 2/5.</text>
</comment>
<comment type="subunit">
    <text evidence="5 18">Monomer.</text>
</comment>
<keyword evidence="14" id="KW-0324">Glycolysis</keyword>
<evidence type="ECO:0000256" key="7">
    <source>
        <dbReference type="ARBA" id="ARBA00016471"/>
    </source>
</evidence>
<feature type="binding site" evidence="15">
    <location>
        <begin position="25"/>
        <end position="27"/>
    </location>
    <ligand>
        <name>substrate</name>
    </ligand>
</feature>
<keyword evidence="12 16" id="KW-0067">ATP-binding</keyword>
<evidence type="ECO:0000256" key="18">
    <source>
        <dbReference type="RuleBase" id="RU000696"/>
    </source>
</evidence>
<keyword evidence="13" id="KW-0460">Magnesium</keyword>
<dbReference type="Gene3D" id="3.40.50.1260">
    <property type="entry name" value="Phosphoglycerate kinase, N-terminal domain"/>
    <property type="match status" value="3"/>
</dbReference>
<keyword evidence="20" id="KW-1185">Reference proteome</keyword>
<dbReference type="Proteomes" id="UP001295684">
    <property type="component" value="Unassembled WGS sequence"/>
</dbReference>
<dbReference type="PANTHER" id="PTHR11406:SF0">
    <property type="entry name" value="PHOSPHOGLYCERATE KINASE"/>
    <property type="match status" value="1"/>
</dbReference>
<evidence type="ECO:0000256" key="15">
    <source>
        <dbReference type="PIRSR" id="PIRSR000724-1"/>
    </source>
</evidence>
<feature type="binding site" evidence="15">
    <location>
        <position position="123"/>
    </location>
    <ligand>
        <name>(2R)-3-phosphoglycerate</name>
        <dbReference type="ChEBI" id="CHEBI:58272"/>
    </ligand>
</feature>
<dbReference type="FunFam" id="3.40.50.1260:FF:000019">
    <property type="entry name" value="Phosphoglycerate kinase 1"/>
    <property type="match status" value="1"/>
</dbReference>
<keyword evidence="8 17" id="KW-0808">Transferase</keyword>
<evidence type="ECO:0000256" key="6">
    <source>
        <dbReference type="ARBA" id="ARBA00013061"/>
    </source>
</evidence>
<dbReference type="Pfam" id="PF00162">
    <property type="entry name" value="PGK"/>
    <property type="match status" value="1"/>
</dbReference>
<evidence type="ECO:0000256" key="3">
    <source>
        <dbReference type="ARBA" id="ARBA00004838"/>
    </source>
</evidence>
<evidence type="ECO:0000256" key="14">
    <source>
        <dbReference type="ARBA" id="ARBA00023152"/>
    </source>
</evidence>
<accession>A0AAD1USI3</accession>
<reference evidence="19" key="1">
    <citation type="submission" date="2023-07" db="EMBL/GenBank/DDBJ databases">
        <authorList>
            <consortium name="AG Swart"/>
            <person name="Singh M."/>
            <person name="Singh A."/>
            <person name="Seah K."/>
            <person name="Emmerich C."/>
        </authorList>
    </citation>
    <scope>NUCLEOTIDE SEQUENCE</scope>
    <source>
        <strain evidence="19">DP1</strain>
    </source>
</reference>
<evidence type="ECO:0000313" key="20">
    <source>
        <dbReference type="Proteomes" id="UP001295684"/>
    </source>
</evidence>
<dbReference type="GO" id="GO:0046872">
    <property type="term" value="F:metal ion binding"/>
    <property type="evidence" value="ECO:0007669"/>
    <property type="project" value="UniProtKB-KW"/>
</dbReference>
<sequence length="418" mass="45484">MLSKKLTVDKIPHMIKNKRVLVRVDFNVPIKDGKVADPTRIVSTLDTINFLKENGAKSIVLMSHLGRPKGVRQEQFSLAPVVPALEDIIGQKVNFLNDCIGTEVEGEVANTKDGNILLLENLRFYLEEEGKGVINGEKVKADPTKVESFRSQLTRLGDLYVNDAFGTCHRAHSSMVGVNVDTRAAGFLLKKELDYFSKVLEDPKRPLTVILGGAKVADKIQLINNLLDLADEMIIGGGMAFTFNKVLNNTPIGASLYDEEGAKTVHGIMEKAKEKGVKIHIPSDFVCAESFAEDAKFAYKTEDEGVPDGWLGLDIGDKTIRSFDEVIRRSNTLFWNGPSGVFEWKNFAKGSHAMLQAVTESTKNGTVSVCGGGDTLNLLKQVDGAKENISHVSTGGGASLELVEGKELPGIKALSDIN</sequence>
<evidence type="ECO:0000256" key="17">
    <source>
        <dbReference type="RuleBase" id="RU000532"/>
    </source>
</evidence>
<keyword evidence="9" id="KW-0479">Metal-binding</keyword>
<protein>
    <recommendedName>
        <fullName evidence="7 17">Phosphoglycerate kinase</fullName>
        <ecNumber evidence="6 17">2.7.2.3</ecNumber>
    </recommendedName>
</protein>
<evidence type="ECO:0000256" key="16">
    <source>
        <dbReference type="PIRSR" id="PIRSR000724-2"/>
    </source>
</evidence>
<dbReference type="GO" id="GO:0004618">
    <property type="term" value="F:phosphoglycerate kinase activity"/>
    <property type="evidence" value="ECO:0007669"/>
    <property type="project" value="UniProtKB-EC"/>
</dbReference>
<gene>
    <name evidence="19" type="ORF">ECRASSUSDP1_LOCUS11783</name>
</gene>
<evidence type="ECO:0000313" key="19">
    <source>
        <dbReference type="EMBL" id="CAI2370470.1"/>
    </source>
</evidence>
<comment type="cofactor">
    <cofactor evidence="2">
        <name>Mg(2+)</name>
        <dbReference type="ChEBI" id="CHEBI:18420"/>
    </cofactor>
</comment>
<name>A0AAD1USI3_EUPCR</name>
<dbReference type="PROSITE" id="PS00111">
    <property type="entry name" value="PGLYCERATE_KINASE"/>
    <property type="match status" value="1"/>
</dbReference>
<feature type="binding site" evidence="15">
    <location>
        <position position="40"/>
    </location>
    <ligand>
        <name>(2R)-3-phosphoglycerate</name>
        <dbReference type="ChEBI" id="CHEBI:58272"/>
    </ligand>
</feature>
<dbReference type="InterPro" id="IPR015824">
    <property type="entry name" value="Phosphoglycerate_kinase_N"/>
</dbReference>
<feature type="binding site" evidence="16">
    <location>
        <position position="219"/>
    </location>
    <ligand>
        <name>ATP</name>
        <dbReference type="ChEBI" id="CHEBI:30616"/>
    </ligand>
</feature>
<evidence type="ECO:0000256" key="8">
    <source>
        <dbReference type="ARBA" id="ARBA00022679"/>
    </source>
</evidence>
<comment type="caution">
    <text evidence="19">The sequence shown here is derived from an EMBL/GenBank/DDBJ whole genome shotgun (WGS) entry which is preliminary data.</text>
</comment>
<dbReference type="PRINTS" id="PR00477">
    <property type="entry name" value="PHGLYCKINASE"/>
</dbReference>
<evidence type="ECO:0000256" key="13">
    <source>
        <dbReference type="ARBA" id="ARBA00022842"/>
    </source>
</evidence>
<dbReference type="GO" id="GO:0006096">
    <property type="term" value="P:glycolytic process"/>
    <property type="evidence" value="ECO:0007669"/>
    <property type="project" value="UniProtKB-KW"/>
</dbReference>
<dbReference type="GO" id="GO:0006094">
    <property type="term" value="P:gluconeogenesis"/>
    <property type="evidence" value="ECO:0007669"/>
    <property type="project" value="TreeGrafter"/>
</dbReference>
<feature type="binding site" evidence="16">
    <location>
        <begin position="372"/>
        <end position="375"/>
    </location>
    <ligand>
        <name>ATP</name>
        <dbReference type="ChEBI" id="CHEBI:30616"/>
    </ligand>
</feature>
<dbReference type="GO" id="GO:0005524">
    <property type="term" value="F:ATP binding"/>
    <property type="evidence" value="ECO:0007669"/>
    <property type="project" value="UniProtKB-KW"/>
</dbReference>
<evidence type="ECO:0000256" key="12">
    <source>
        <dbReference type="ARBA" id="ARBA00022840"/>
    </source>
</evidence>
<dbReference type="InterPro" id="IPR001576">
    <property type="entry name" value="Phosphoglycerate_kinase"/>
</dbReference>
<evidence type="ECO:0000256" key="11">
    <source>
        <dbReference type="ARBA" id="ARBA00022777"/>
    </source>
</evidence>
<evidence type="ECO:0000256" key="5">
    <source>
        <dbReference type="ARBA" id="ARBA00011245"/>
    </source>
</evidence>
<feature type="binding site" evidence="16">
    <location>
        <position position="343"/>
    </location>
    <ligand>
        <name>ATP</name>
        <dbReference type="ChEBI" id="CHEBI:30616"/>
    </ligand>
</feature>
<dbReference type="EMBL" id="CAMPGE010011651">
    <property type="protein sequence ID" value="CAI2370470.1"/>
    <property type="molecule type" value="Genomic_DNA"/>
</dbReference>
<dbReference type="PANTHER" id="PTHR11406">
    <property type="entry name" value="PHOSPHOGLYCERATE KINASE"/>
    <property type="match status" value="1"/>
</dbReference>